<reference evidence="1" key="1">
    <citation type="submission" date="2019-12" db="EMBL/GenBank/DDBJ databases">
        <title>Genome sequencing and annotation of Brassica cretica.</title>
        <authorList>
            <person name="Studholme D.J."/>
            <person name="Sarris P.F."/>
        </authorList>
    </citation>
    <scope>NUCLEOTIDE SEQUENCE</scope>
    <source>
        <strain evidence="1">PFS-102/07</strain>
        <tissue evidence="1">Leaf</tissue>
    </source>
</reference>
<sequence>MLSCSAPFACVSCLEGPRRCEVGRRHGFLFGASPSLGDSSLCIVTSVLIGSRRRAVGILSAVGGLLSPSAASGSVSVSALAALTICKAVSSSSPCCSAFFIHSRLAALSVGSAHCVYCTITSLTSSSAASKASWCVACRGIPLAETSPIALEELDASPLFIALFSVYQTIKLKMKNEF</sequence>
<dbReference type="EMBL" id="QGKY02001925">
    <property type="protein sequence ID" value="KAF2546207.1"/>
    <property type="molecule type" value="Genomic_DNA"/>
</dbReference>
<name>A0A8S9GPH3_BRACR</name>
<organism evidence="1">
    <name type="scientific">Brassica cretica</name>
    <name type="common">Mustard</name>
    <dbReference type="NCBI Taxonomy" id="69181"/>
    <lineage>
        <taxon>Eukaryota</taxon>
        <taxon>Viridiplantae</taxon>
        <taxon>Streptophyta</taxon>
        <taxon>Embryophyta</taxon>
        <taxon>Tracheophyta</taxon>
        <taxon>Spermatophyta</taxon>
        <taxon>Magnoliopsida</taxon>
        <taxon>eudicotyledons</taxon>
        <taxon>Gunneridae</taxon>
        <taxon>Pentapetalae</taxon>
        <taxon>rosids</taxon>
        <taxon>malvids</taxon>
        <taxon>Brassicales</taxon>
        <taxon>Brassicaceae</taxon>
        <taxon>Brassiceae</taxon>
        <taxon>Brassica</taxon>
    </lineage>
</organism>
<accession>A0A8S9GPH3</accession>
<comment type="caution">
    <text evidence="1">The sequence shown here is derived from an EMBL/GenBank/DDBJ whole genome shotgun (WGS) entry which is preliminary data.</text>
</comment>
<dbReference type="AlphaFoldDB" id="A0A8S9GPH3"/>
<gene>
    <name evidence="1" type="ORF">F2Q70_00023167</name>
</gene>
<proteinExistence type="predicted"/>
<evidence type="ECO:0000313" key="1">
    <source>
        <dbReference type="EMBL" id="KAF2546207.1"/>
    </source>
</evidence>
<protein>
    <submittedName>
        <fullName evidence="1">Uncharacterized protein</fullName>
    </submittedName>
</protein>